<keyword evidence="2" id="KW-0614">Plasmid</keyword>
<comment type="catalytic activity">
    <reaction evidence="1">
        <text>Hydrolysis of proteins to small peptides in the presence of ATP and magnesium. alpha-casein is the usual test substrate. In the absence of ATP, only oligopeptides shorter than five residues are hydrolyzed (such as succinyl-Leu-Tyr-|-NHMec, and Leu-Tyr-Leu-|-Tyr-Trp, in which cleavage of the -Tyr-|-Leu- and -Tyr-|-Trp bonds also occurs).</text>
        <dbReference type="EC" id="3.4.21.92"/>
    </reaction>
</comment>
<evidence type="ECO:0000313" key="3">
    <source>
        <dbReference type="Proteomes" id="UP000001425"/>
    </source>
</evidence>
<sequence length="88" mass="9687">MFGGGNHLSISTNPPQHFELLQDLESLAAGISTVLRLLVHRVLEPDDGLLVHQPFLYCAGFARDLVTELRGKQKTTPISLGANHGYRH</sequence>
<protein>
    <recommendedName>
        <fullName evidence="1">Endopeptidase Clp</fullName>
        <ecNumber evidence="1">3.4.21.92</ecNumber>
    </recommendedName>
</protein>
<gene>
    <name evidence="2" type="ordered locus">ssl7051</name>
</gene>
<organism evidence="2 3">
    <name type="scientific">Synechocystis sp. (strain ATCC 27184 / PCC 6803 / Kazusa)</name>
    <dbReference type="NCBI Taxonomy" id="1111708"/>
    <lineage>
        <taxon>Bacteria</taxon>
        <taxon>Bacillati</taxon>
        <taxon>Cyanobacteriota</taxon>
        <taxon>Cyanophyceae</taxon>
        <taxon>Synechococcales</taxon>
        <taxon>Merismopediaceae</taxon>
        <taxon>Synechocystis</taxon>
    </lineage>
</organism>
<dbReference type="AlphaFoldDB" id="Q6ZEE7"/>
<dbReference type="GO" id="GO:0004252">
    <property type="term" value="F:serine-type endopeptidase activity"/>
    <property type="evidence" value="ECO:0007669"/>
    <property type="project" value="UniProtKB-EC"/>
</dbReference>
<dbReference type="KEGG" id="syn:ssl7051"/>
<evidence type="ECO:0000256" key="1">
    <source>
        <dbReference type="PROSITE-ProRule" id="PRU10086"/>
    </source>
</evidence>
<dbReference type="InParanoid" id="Q6ZEE7"/>
<evidence type="ECO:0000313" key="2">
    <source>
        <dbReference type="EMBL" id="BAD01953.1"/>
    </source>
</evidence>
<accession>Q6ZEE7</accession>
<dbReference type="EnsemblBacteria" id="BAD01953">
    <property type="protein sequence ID" value="BAD01953"/>
    <property type="gene ID" value="BAD01953"/>
</dbReference>
<dbReference type="Proteomes" id="UP000001425">
    <property type="component" value="Plasmid pSYSA"/>
</dbReference>
<proteinExistence type="predicted"/>
<reference evidence="2 3" key="1">
    <citation type="journal article" date="2003" name="DNA Res.">
        <title>Structural analysis of four large plasmids harboring in a unicellular cyanobacterium, Synechocystis sp. PCC 6803.</title>
        <authorList>
            <person name="Kaneko T."/>
            <person name="Nakamura Y."/>
            <person name="Sasamoto S."/>
            <person name="Watanabe A."/>
            <person name="Kohara M."/>
            <person name="Matsumoto M."/>
            <person name="Shimpo S."/>
            <person name="Yamada M."/>
            <person name="Tabata S."/>
        </authorList>
    </citation>
    <scope>NUCLEOTIDE SEQUENCE [LARGE SCALE GENOMIC DNA]</scope>
    <source>
        <strain evidence="3">ATCC 27184 / PCC 6803 / Kazusa</strain>
    </source>
</reference>
<geneLocation type="plasmid" evidence="2 3">
    <name>pSYSA</name>
</geneLocation>
<dbReference type="PROSITE" id="PS00382">
    <property type="entry name" value="CLP_PROTEASE_HIS"/>
    <property type="match status" value="1"/>
</dbReference>
<dbReference type="InterPro" id="IPR033135">
    <property type="entry name" value="ClpP_His_AS"/>
</dbReference>
<name>Q6ZEE7_SYNY3</name>
<dbReference type="EC" id="3.4.21.92" evidence="1"/>
<dbReference type="EMBL" id="AP004311">
    <property type="protein sequence ID" value="BAD01953.1"/>
    <property type="molecule type" value="Genomic_DNA"/>
</dbReference>
<feature type="active site" evidence="1">
    <location>
        <position position="52"/>
    </location>
</feature>
<keyword evidence="3" id="KW-1185">Reference proteome</keyword>